<name>X1LDZ3_9ZZZZ</name>
<protein>
    <submittedName>
        <fullName evidence="1">Uncharacterized protein</fullName>
    </submittedName>
</protein>
<comment type="caution">
    <text evidence="1">The sequence shown here is derived from an EMBL/GenBank/DDBJ whole genome shotgun (WGS) entry which is preliminary data.</text>
</comment>
<evidence type="ECO:0000313" key="1">
    <source>
        <dbReference type="EMBL" id="GAI17497.1"/>
    </source>
</evidence>
<accession>X1LDZ3</accession>
<reference evidence="1" key="1">
    <citation type="journal article" date="2014" name="Front. Microbiol.">
        <title>High frequency of phylogenetically diverse reductive dehalogenase-homologous genes in deep subseafloor sedimentary metagenomes.</title>
        <authorList>
            <person name="Kawai M."/>
            <person name="Futagami T."/>
            <person name="Toyoda A."/>
            <person name="Takaki Y."/>
            <person name="Nishi S."/>
            <person name="Hori S."/>
            <person name="Arai W."/>
            <person name="Tsubouchi T."/>
            <person name="Morono Y."/>
            <person name="Uchiyama I."/>
            <person name="Ito T."/>
            <person name="Fujiyama A."/>
            <person name="Inagaki F."/>
            <person name="Takami H."/>
        </authorList>
    </citation>
    <scope>NUCLEOTIDE SEQUENCE</scope>
    <source>
        <strain evidence="1">Expedition CK06-06</strain>
    </source>
</reference>
<dbReference type="AlphaFoldDB" id="X1LDZ3"/>
<sequence>IIPETTKERYPKSWYTENNSLKIDSLPSGPHASIAFLYTFNNNITIDFYLKSLSEVVNLLVYFLESEKSIIIGNGNNYTNWILYGDNKGEQGENFLIEPDHQYRVRIVRDNFIYKLFIKKVDDKKINNIVDVFSNSDPILNFIDEDPIIEDDHMGFALWGGSGGVEINNLVITGYAIY</sequence>
<proteinExistence type="predicted"/>
<feature type="non-terminal residue" evidence="1">
    <location>
        <position position="1"/>
    </location>
</feature>
<dbReference type="EMBL" id="BARV01008247">
    <property type="protein sequence ID" value="GAI17497.1"/>
    <property type="molecule type" value="Genomic_DNA"/>
</dbReference>
<organism evidence="1">
    <name type="scientific">marine sediment metagenome</name>
    <dbReference type="NCBI Taxonomy" id="412755"/>
    <lineage>
        <taxon>unclassified sequences</taxon>
        <taxon>metagenomes</taxon>
        <taxon>ecological metagenomes</taxon>
    </lineage>
</organism>
<gene>
    <name evidence="1" type="ORF">S06H3_16642</name>
</gene>